<keyword evidence="3" id="KW-1185">Reference proteome</keyword>
<gene>
    <name evidence="2" type="ORF">K435DRAFT_873126</name>
</gene>
<proteinExistence type="predicted"/>
<feature type="region of interest" description="Disordered" evidence="1">
    <location>
        <begin position="1"/>
        <end position="100"/>
    </location>
</feature>
<feature type="compositionally biased region" description="Polar residues" evidence="1">
    <location>
        <begin position="61"/>
        <end position="73"/>
    </location>
</feature>
<sequence length="100" mass="10927">MYHQQQQNADNRQTHYSTPVDPDHIELGLAPPLPHKQQHHINNSHSHHHSMPLLSHQSSPASPTTSHSFSGASSPPLPHTPNSLAAAYPSGFPSFGQANY</sequence>
<dbReference type="EMBL" id="ML179792">
    <property type="protein sequence ID" value="THU81619.1"/>
    <property type="molecule type" value="Genomic_DNA"/>
</dbReference>
<accession>A0A4S8KZS7</accession>
<feature type="compositionally biased region" description="Polar residues" evidence="1">
    <location>
        <begin position="1"/>
        <end position="17"/>
    </location>
</feature>
<evidence type="ECO:0000313" key="3">
    <source>
        <dbReference type="Proteomes" id="UP000297245"/>
    </source>
</evidence>
<reference evidence="2 3" key="1">
    <citation type="journal article" date="2019" name="Nat. Ecol. Evol.">
        <title>Megaphylogeny resolves global patterns of mushroom evolution.</title>
        <authorList>
            <person name="Varga T."/>
            <person name="Krizsan K."/>
            <person name="Foldi C."/>
            <person name="Dima B."/>
            <person name="Sanchez-Garcia M."/>
            <person name="Sanchez-Ramirez S."/>
            <person name="Szollosi G.J."/>
            <person name="Szarkandi J.G."/>
            <person name="Papp V."/>
            <person name="Albert L."/>
            <person name="Andreopoulos W."/>
            <person name="Angelini C."/>
            <person name="Antonin V."/>
            <person name="Barry K.W."/>
            <person name="Bougher N.L."/>
            <person name="Buchanan P."/>
            <person name="Buyck B."/>
            <person name="Bense V."/>
            <person name="Catcheside P."/>
            <person name="Chovatia M."/>
            <person name="Cooper J."/>
            <person name="Damon W."/>
            <person name="Desjardin D."/>
            <person name="Finy P."/>
            <person name="Geml J."/>
            <person name="Haridas S."/>
            <person name="Hughes K."/>
            <person name="Justo A."/>
            <person name="Karasinski D."/>
            <person name="Kautmanova I."/>
            <person name="Kiss B."/>
            <person name="Kocsube S."/>
            <person name="Kotiranta H."/>
            <person name="LaButti K.M."/>
            <person name="Lechner B.E."/>
            <person name="Liimatainen K."/>
            <person name="Lipzen A."/>
            <person name="Lukacs Z."/>
            <person name="Mihaltcheva S."/>
            <person name="Morgado L.N."/>
            <person name="Niskanen T."/>
            <person name="Noordeloos M.E."/>
            <person name="Ohm R.A."/>
            <person name="Ortiz-Santana B."/>
            <person name="Ovrebo C."/>
            <person name="Racz N."/>
            <person name="Riley R."/>
            <person name="Savchenko A."/>
            <person name="Shiryaev A."/>
            <person name="Soop K."/>
            <person name="Spirin V."/>
            <person name="Szebenyi C."/>
            <person name="Tomsovsky M."/>
            <person name="Tulloss R.E."/>
            <person name="Uehling J."/>
            <person name="Grigoriev I.V."/>
            <person name="Vagvolgyi C."/>
            <person name="Papp T."/>
            <person name="Martin F.M."/>
            <person name="Miettinen O."/>
            <person name="Hibbett D.S."/>
            <person name="Nagy L.G."/>
        </authorList>
    </citation>
    <scope>NUCLEOTIDE SEQUENCE [LARGE SCALE GENOMIC DNA]</scope>
    <source>
        <strain evidence="2 3">CBS 962.96</strain>
    </source>
</reference>
<evidence type="ECO:0000313" key="2">
    <source>
        <dbReference type="EMBL" id="THU81619.1"/>
    </source>
</evidence>
<feature type="compositionally biased region" description="Low complexity" evidence="1">
    <location>
        <begin position="51"/>
        <end position="60"/>
    </location>
</feature>
<protein>
    <submittedName>
        <fullName evidence="2">Uncharacterized protein</fullName>
    </submittedName>
</protein>
<evidence type="ECO:0000256" key="1">
    <source>
        <dbReference type="SAM" id="MobiDB-lite"/>
    </source>
</evidence>
<organism evidence="2 3">
    <name type="scientific">Dendrothele bispora (strain CBS 962.96)</name>
    <dbReference type="NCBI Taxonomy" id="1314807"/>
    <lineage>
        <taxon>Eukaryota</taxon>
        <taxon>Fungi</taxon>
        <taxon>Dikarya</taxon>
        <taxon>Basidiomycota</taxon>
        <taxon>Agaricomycotina</taxon>
        <taxon>Agaricomycetes</taxon>
        <taxon>Agaricomycetidae</taxon>
        <taxon>Agaricales</taxon>
        <taxon>Agaricales incertae sedis</taxon>
        <taxon>Dendrothele</taxon>
    </lineage>
</organism>
<name>A0A4S8KZS7_DENBC</name>
<dbReference type="Proteomes" id="UP000297245">
    <property type="component" value="Unassembled WGS sequence"/>
</dbReference>
<dbReference type="AlphaFoldDB" id="A0A4S8KZS7"/>